<feature type="region of interest" description="Disordered" evidence="1">
    <location>
        <begin position="270"/>
        <end position="467"/>
    </location>
</feature>
<keyword evidence="4" id="KW-1185">Reference proteome</keyword>
<feature type="region of interest" description="Disordered" evidence="1">
    <location>
        <begin position="515"/>
        <end position="534"/>
    </location>
</feature>
<dbReference type="SMART" id="SM00735">
    <property type="entry name" value="ZM"/>
    <property type="match status" value="1"/>
</dbReference>
<proteinExistence type="predicted"/>
<name>A0A8J9VMI9_9NEOP</name>
<feature type="domain" description="Zasp-like motif" evidence="2">
    <location>
        <begin position="120"/>
        <end position="145"/>
    </location>
</feature>
<organism evidence="3 4">
    <name type="scientific">Brenthis ino</name>
    <name type="common">lesser marbled fritillary</name>
    <dbReference type="NCBI Taxonomy" id="405034"/>
    <lineage>
        <taxon>Eukaryota</taxon>
        <taxon>Metazoa</taxon>
        <taxon>Ecdysozoa</taxon>
        <taxon>Arthropoda</taxon>
        <taxon>Hexapoda</taxon>
        <taxon>Insecta</taxon>
        <taxon>Pterygota</taxon>
        <taxon>Neoptera</taxon>
        <taxon>Endopterygota</taxon>
        <taxon>Lepidoptera</taxon>
        <taxon>Glossata</taxon>
        <taxon>Ditrysia</taxon>
        <taxon>Papilionoidea</taxon>
        <taxon>Nymphalidae</taxon>
        <taxon>Heliconiinae</taxon>
        <taxon>Argynnini</taxon>
        <taxon>Brenthis</taxon>
    </lineage>
</organism>
<protein>
    <recommendedName>
        <fullName evidence="2">Zasp-like motif domain-containing protein</fullName>
    </recommendedName>
</protein>
<feature type="compositionally biased region" description="Low complexity" evidence="1">
    <location>
        <begin position="275"/>
        <end position="324"/>
    </location>
</feature>
<evidence type="ECO:0000313" key="3">
    <source>
        <dbReference type="EMBL" id="CAH0729410.1"/>
    </source>
</evidence>
<dbReference type="AlphaFoldDB" id="A0A8J9VMI9"/>
<evidence type="ECO:0000259" key="2">
    <source>
        <dbReference type="SMART" id="SM00735"/>
    </source>
</evidence>
<evidence type="ECO:0000313" key="4">
    <source>
        <dbReference type="Proteomes" id="UP000838878"/>
    </source>
</evidence>
<feature type="non-terminal residue" evidence="3">
    <location>
        <position position="534"/>
    </location>
</feature>
<feature type="compositionally biased region" description="Polar residues" evidence="1">
    <location>
        <begin position="431"/>
        <end position="442"/>
    </location>
</feature>
<feature type="region of interest" description="Disordered" evidence="1">
    <location>
        <begin position="246"/>
        <end position="265"/>
    </location>
</feature>
<dbReference type="OrthoDB" id="1293114at2759"/>
<feature type="compositionally biased region" description="Low complexity" evidence="1">
    <location>
        <begin position="383"/>
        <end position="410"/>
    </location>
</feature>
<dbReference type="Proteomes" id="UP000838878">
    <property type="component" value="Chromosome 8"/>
</dbReference>
<accession>A0A8J9VMI9</accession>
<dbReference type="EMBL" id="OV170228">
    <property type="protein sequence ID" value="CAH0729410.1"/>
    <property type="molecule type" value="Genomic_DNA"/>
</dbReference>
<evidence type="ECO:0000256" key="1">
    <source>
        <dbReference type="SAM" id="MobiDB-lite"/>
    </source>
</evidence>
<reference evidence="3" key="1">
    <citation type="submission" date="2021-12" db="EMBL/GenBank/DDBJ databases">
        <authorList>
            <person name="Martin H S."/>
        </authorList>
    </citation>
    <scope>NUCLEOTIDE SEQUENCE</scope>
</reference>
<dbReference type="InterPro" id="IPR006643">
    <property type="entry name" value="Zasp-like_motif"/>
</dbReference>
<feature type="compositionally biased region" description="Polar residues" evidence="1">
    <location>
        <begin position="525"/>
        <end position="534"/>
    </location>
</feature>
<dbReference type="InterPro" id="IPR031847">
    <property type="entry name" value="PDLI1-4/Zasp-like_mid"/>
</dbReference>
<feature type="compositionally biased region" description="Polar residues" evidence="1">
    <location>
        <begin position="359"/>
        <end position="372"/>
    </location>
</feature>
<dbReference type="Pfam" id="PF15936">
    <property type="entry name" value="DUF4749"/>
    <property type="match status" value="1"/>
</dbReference>
<sequence length="534" mass="60110">MHRLQVVAPLEEIVDVNLSQANLLISNPFKILPLQGGFAAETFDCHSSLQSLVHGSLSSRTALLSGRFYFTGDTVSSRALARRRLPAYPPSVRVRHRRRSHEPLRRTSATNDFKMASGPKIVHKQFNSPIGLYSQQNIQETLNKHLQNLDNGTVGIDFNNPVSDKPANLANSAVLRMLEEEERNRKGYPKLDPTQIQAILENFVHTERRFDQIWPPKKTKVDRSWDGQINSTSYIHSTLMKATKGQKKVVWPPAPETNGYHQSQQQSPAFYNNAQHSPSHQKYSQQQQQSQQQFSPQPQQYPSQVQPQEQYPQSYSADQSQSAYCEGRRQEASGLSKLIPVGPGASASPVAPSYRQGPLSPSAQPYRQQQSRWAPVPAPTSPQPSSQKPQYSQPQYSPQGQGQYSPQPQYTEPLYQPPQRVFEPPPATITLRPQQPIHQQPSPVFASQPATASYKGGINMRGDQKWPPQSVKEAVAAENEARRQLAKGPACRPRKVRKDYSSFFSQHALNHSYTSYRVPPGTQHFEYQSGRSSY</sequence>
<gene>
    <name evidence="3" type="ORF">BINO364_LOCUS14497</name>
</gene>